<dbReference type="Gene3D" id="2.30.310.10">
    <property type="entry name" value="ibrinogen binding protein from staphylococcus aureus domain"/>
    <property type="match status" value="1"/>
</dbReference>
<feature type="compositionally biased region" description="Basic and acidic residues" evidence="7">
    <location>
        <begin position="875"/>
        <end position="887"/>
    </location>
</feature>
<feature type="compositionally biased region" description="Polar residues" evidence="7">
    <location>
        <begin position="182"/>
        <end position="193"/>
    </location>
</feature>
<feature type="compositionally biased region" description="Basic and acidic residues" evidence="7">
    <location>
        <begin position="838"/>
        <end position="850"/>
    </location>
</feature>
<dbReference type="PANTHER" id="PTHR15239">
    <property type="entry name" value="NUCLEAR EXPORT MEDIATOR FACTOR NEMF"/>
    <property type="match status" value="1"/>
</dbReference>
<evidence type="ECO:0000256" key="2">
    <source>
        <dbReference type="ARBA" id="ARBA00008318"/>
    </source>
</evidence>
<reference evidence="10" key="1">
    <citation type="submission" date="2023-08" db="EMBL/GenBank/DDBJ databases">
        <title>Draft sequence of the Babesia gibsoni genome.</title>
        <authorList>
            <person name="Yamagishi J.Y."/>
            <person name="Xuan X.X."/>
        </authorList>
    </citation>
    <scope>NUCLEOTIDE SEQUENCE</scope>
    <source>
        <strain evidence="10">Azabu</strain>
    </source>
</reference>
<evidence type="ECO:0000256" key="6">
    <source>
        <dbReference type="SAM" id="Coils"/>
    </source>
</evidence>
<dbReference type="GO" id="GO:1990116">
    <property type="term" value="P:ribosome-associated ubiquitin-dependent protein catabolic process"/>
    <property type="evidence" value="ECO:0007669"/>
    <property type="project" value="TreeGrafter"/>
</dbReference>
<evidence type="ECO:0000259" key="8">
    <source>
        <dbReference type="Pfam" id="PF05670"/>
    </source>
</evidence>
<comment type="caution">
    <text evidence="10">The sequence shown here is derived from an EMBL/GenBank/DDBJ whole genome shotgun (WGS) entry which is preliminary data.</text>
</comment>
<feature type="compositionally biased region" description="Basic and acidic residues" evidence="7">
    <location>
        <begin position="227"/>
        <end position="237"/>
    </location>
</feature>
<dbReference type="FunFam" id="2.30.310.10:FF:000003">
    <property type="entry name" value="Zinc knuckle domain containing protein"/>
    <property type="match status" value="1"/>
</dbReference>
<feature type="compositionally biased region" description="Basic and acidic residues" evidence="7">
    <location>
        <begin position="204"/>
        <end position="220"/>
    </location>
</feature>
<feature type="domain" description="NFACT protein C-terminal" evidence="9">
    <location>
        <begin position="1060"/>
        <end position="1128"/>
    </location>
</feature>
<accession>A0AAD8LJ32</accession>
<evidence type="ECO:0000313" key="10">
    <source>
        <dbReference type="EMBL" id="KAK1442363.1"/>
    </source>
</evidence>
<dbReference type="EMBL" id="JAVEPI010000004">
    <property type="protein sequence ID" value="KAK1442363.1"/>
    <property type="molecule type" value="Genomic_DNA"/>
</dbReference>
<dbReference type="Pfam" id="PF11923">
    <property type="entry name" value="NFACT-C"/>
    <property type="match status" value="1"/>
</dbReference>
<feature type="coiled-coil region" evidence="6">
    <location>
        <begin position="380"/>
        <end position="411"/>
    </location>
</feature>
<keyword evidence="4 6" id="KW-0175">Coiled coil</keyword>
<organism evidence="10 11">
    <name type="scientific">Babesia gibsoni</name>
    <dbReference type="NCBI Taxonomy" id="33632"/>
    <lineage>
        <taxon>Eukaryota</taxon>
        <taxon>Sar</taxon>
        <taxon>Alveolata</taxon>
        <taxon>Apicomplexa</taxon>
        <taxon>Aconoidasida</taxon>
        <taxon>Piroplasmida</taxon>
        <taxon>Babesiidae</taxon>
        <taxon>Babesia</taxon>
    </lineage>
</organism>
<dbReference type="InterPro" id="IPR051608">
    <property type="entry name" value="RQC_Subunit_NEMF"/>
</dbReference>
<comment type="subcellular location">
    <subcellularLocation>
        <location evidence="1">Cytoplasm</location>
    </subcellularLocation>
</comment>
<dbReference type="GO" id="GO:1990112">
    <property type="term" value="C:RQC complex"/>
    <property type="evidence" value="ECO:0007669"/>
    <property type="project" value="TreeGrafter"/>
</dbReference>
<feature type="region of interest" description="Disordered" evidence="7">
    <location>
        <begin position="178"/>
        <end position="254"/>
    </location>
</feature>
<dbReference type="GO" id="GO:0000049">
    <property type="term" value="F:tRNA binding"/>
    <property type="evidence" value="ECO:0007669"/>
    <property type="project" value="TreeGrafter"/>
</dbReference>
<dbReference type="AlphaFoldDB" id="A0AAD8LJ32"/>
<dbReference type="Pfam" id="PF05670">
    <property type="entry name" value="NFACT-R_1"/>
    <property type="match status" value="1"/>
</dbReference>
<evidence type="ECO:0000259" key="9">
    <source>
        <dbReference type="Pfam" id="PF11923"/>
    </source>
</evidence>
<gene>
    <name evidence="10" type="ORF">BgAZ_403930</name>
</gene>
<evidence type="ECO:0000256" key="1">
    <source>
        <dbReference type="ARBA" id="ARBA00004496"/>
    </source>
</evidence>
<sequence>MMRERLNAVDVAVVVCNLQKSIVDYNLVNIYDVNSRVYILKFSRNEDKKFVLFEIGNRIHKTQFLRGNDRLPSNFNAKLRKHLRTRKLRDIRQVAQDRVVDFTFSSGEYAYHLIVQFFLPGNIYLTDYKYTVLAALRHHNAGGISFKVGSVYEIPETFVPWNVPLSAADIDKAVKQLKEPAQNGQDGSEQLPTAPTKGGKGSKNSKEAENSKGSAKEGKKATKKKGGKEPQQDKPSDLEQPPQTETIEGGEVEEGEINTVRSLIKTIFPSVHKTMVDYVINHVAGKPDSLMKNLDDVSGEELLNLAEAVRKFVESLAYSTTLVPGFLFKNGTEYADFSPFEMKDDAERFDDFNDALDTYFTKSDMKKIEKQEQPKKPIKLKKIKDDQDRREQKLENEINRLSVDIEFIEIHQTVFDSALDLLRSLVATGASWREIMDQLAIQREAGHPLVQRIRSVNIPDRRVELCLPSDDPEFYKSGMDLANKKGKKKNKKDEEPVTDIGDVKSAVLDYGLTCFKNLEIMYSNKKRLTEKLDRTRIGREFALKRVDEQKEKSKKKGGGKHAPILKVRKRMWFEKFHWFITSDGYLVLGGRDATQNELLVKRYLTRGDLYFHAEIHGAASCILKNPANTTDVPNRSIEEAACFAVCLSNAWTNKMMIPAWWVHHDQVSRSAPSGEYLPHGSFMIRGKKNFVTAQRLEMAIGVVFHVDIPQLEGEDLPDEDAPPEEETDEPPELEPDPEHEEEDDDEEDDDEEEDDVTPEEDEDEEDLSKDVSSYSEDDTSVDDEEDECEDKEPTDEDASDEDEGEEEEEEEPEKGGVHFADEEDEKPGVSFAEEDDEKPGVRFADEEKKPGVRFAEEEEPKKGGVRFADEDDDEKPGVRFAEEEREPMVRFDTTKTVHDVIVDHAGLKSALGRRPTRFVSEGFDPSELMKKLSTLGLVDANAAHDVKVDSVCFVKPEGVSHSPEAIRKLRQRLPTGFPGKKKGGLSRAAAIKAARAQMKYGEDDEETQELRKKLTGSKDLKHVEERKAVAEEVDTVGKAVKRAPLVKQDIKPLDDKELENHMRQFSHLSKNPGPDDVIISAIPMCAPYSALKEHPYHMKLLPGHTKKGAIATLAMQRFLKVDPTKEQYIKLITVDQFSLALIEDCKVHAVTNEQKRT</sequence>
<feature type="region of interest" description="Disordered" evidence="7">
    <location>
        <begin position="713"/>
        <end position="887"/>
    </location>
</feature>
<dbReference type="InterPro" id="IPR021846">
    <property type="entry name" value="NFACT-C"/>
</dbReference>
<feature type="compositionally biased region" description="Acidic residues" evidence="7">
    <location>
        <begin position="713"/>
        <end position="767"/>
    </location>
</feature>
<evidence type="ECO:0000256" key="3">
    <source>
        <dbReference type="ARBA" id="ARBA00022490"/>
    </source>
</evidence>
<dbReference type="Proteomes" id="UP001230268">
    <property type="component" value="Unassembled WGS sequence"/>
</dbReference>
<dbReference type="InterPro" id="IPR008532">
    <property type="entry name" value="NFACT_RNA-bd"/>
</dbReference>
<protein>
    <recommendedName>
        <fullName evidence="5">Ribosome quality control complex subunit 2</fullName>
    </recommendedName>
</protein>
<evidence type="ECO:0000256" key="4">
    <source>
        <dbReference type="ARBA" id="ARBA00023054"/>
    </source>
</evidence>
<dbReference type="GO" id="GO:0005737">
    <property type="term" value="C:cytoplasm"/>
    <property type="evidence" value="ECO:0007669"/>
    <property type="project" value="UniProtKB-SubCell"/>
</dbReference>
<keyword evidence="3" id="KW-0963">Cytoplasm</keyword>
<dbReference type="GO" id="GO:0043023">
    <property type="term" value="F:ribosomal large subunit binding"/>
    <property type="evidence" value="ECO:0007669"/>
    <property type="project" value="TreeGrafter"/>
</dbReference>
<dbReference type="Pfam" id="PF05833">
    <property type="entry name" value="NFACT_N"/>
    <property type="match status" value="1"/>
</dbReference>
<name>A0AAD8LJ32_BABGI</name>
<evidence type="ECO:0000313" key="11">
    <source>
        <dbReference type="Proteomes" id="UP001230268"/>
    </source>
</evidence>
<feature type="compositionally biased region" description="Acidic residues" evidence="7">
    <location>
        <begin position="775"/>
        <end position="812"/>
    </location>
</feature>
<dbReference type="GO" id="GO:0072344">
    <property type="term" value="P:rescue of stalled ribosome"/>
    <property type="evidence" value="ECO:0007669"/>
    <property type="project" value="TreeGrafter"/>
</dbReference>
<proteinExistence type="inferred from homology"/>
<comment type="similarity">
    <text evidence="2">Belongs to the NEMF family.</text>
</comment>
<keyword evidence="11" id="KW-1185">Reference proteome</keyword>
<evidence type="ECO:0000256" key="7">
    <source>
        <dbReference type="SAM" id="MobiDB-lite"/>
    </source>
</evidence>
<dbReference type="PANTHER" id="PTHR15239:SF6">
    <property type="entry name" value="RIBOSOME QUALITY CONTROL COMPLEX SUBUNIT NEMF"/>
    <property type="match status" value="1"/>
</dbReference>
<evidence type="ECO:0000256" key="5">
    <source>
        <dbReference type="ARBA" id="ARBA00070414"/>
    </source>
</evidence>
<feature type="domain" description="NFACT RNA-binding" evidence="8">
    <location>
        <begin position="575"/>
        <end position="686"/>
    </location>
</feature>